<proteinExistence type="predicted"/>
<dbReference type="WBParaSite" id="GPUH_0001349701-mRNA-1">
    <property type="protein sequence ID" value="GPUH_0001349701-mRNA-1"/>
    <property type="gene ID" value="GPUH_0001349701"/>
</dbReference>
<name>A0A183DXP1_9BILA</name>
<reference evidence="1 2" key="2">
    <citation type="submission" date="2018-11" db="EMBL/GenBank/DDBJ databases">
        <authorList>
            <consortium name="Pathogen Informatics"/>
        </authorList>
    </citation>
    <scope>NUCLEOTIDE SEQUENCE [LARGE SCALE GENOMIC DNA]</scope>
</reference>
<evidence type="ECO:0000313" key="2">
    <source>
        <dbReference type="Proteomes" id="UP000271098"/>
    </source>
</evidence>
<dbReference type="EMBL" id="UYRT01080267">
    <property type="protein sequence ID" value="VDN22385.1"/>
    <property type="molecule type" value="Genomic_DNA"/>
</dbReference>
<evidence type="ECO:0000313" key="1">
    <source>
        <dbReference type="EMBL" id="VDN22385.1"/>
    </source>
</evidence>
<dbReference type="AlphaFoldDB" id="A0A183DXP1"/>
<evidence type="ECO:0000313" key="3">
    <source>
        <dbReference type="WBParaSite" id="GPUH_0001349701-mRNA-1"/>
    </source>
</evidence>
<accession>A0A183DXP1</accession>
<protein>
    <submittedName>
        <fullName evidence="3">Transposase</fullName>
    </submittedName>
</protein>
<sequence length="66" mass="7514">MCGGLVDFDESAELVLGNSTSSDLAKLKYIAMLKRRQKIVNTINTNRIIRNQLIKHHYWQHKSSAG</sequence>
<gene>
    <name evidence="1" type="ORF">GPUH_LOCUS13482</name>
</gene>
<keyword evidence="2" id="KW-1185">Reference proteome</keyword>
<organism evidence="3">
    <name type="scientific">Gongylonema pulchrum</name>
    <dbReference type="NCBI Taxonomy" id="637853"/>
    <lineage>
        <taxon>Eukaryota</taxon>
        <taxon>Metazoa</taxon>
        <taxon>Ecdysozoa</taxon>
        <taxon>Nematoda</taxon>
        <taxon>Chromadorea</taxon>
        <taxon>Rhabditida</taxon>
        <taxon>Spirurina</taxon>
        <taxon>Spiruromorpha</taxon>
        <taxon>Spiruroidea</taxon>
        <taxon>Gongylonematidae</taxon>
        <taxon>Gongylonema</taxon>
    </lineage>
</organism>
<dbReference type="Proteomes" id="UP000271098">
    <property type="component" value="Unassembled WGS sequence"/>
</dbReference>
<reference evidence="3" key="1">
    <citation type="submission" date="2016-06" db="UniProtKB">
        <authorList>
            <consortium name="WormBaseParasite"/>
        </authorList>
    </citation>
    <scope>IDENTIFICATION</scope>
</reference>